<keyword evidence="6" id="KW-0539">Nucleus</keyword>
<sequence>MDEDNIVLTINPLNVSANLNEGQAYNSSEETAAIYSCKWEGCSSSFLYLSELVSHVSNSHVGLKKDVYTCEWADCPRKGAPQNTRSTLIAHIREKPYVCKYQGCRRTFSRADALSKHQKQHLGVDISEVKVQEPEQKHSLHEVVATGVKYADYLGSRFFTKLTKDLQYDGEIGKRPDNKHGKKRLQQKVEEYASSDEDMIQVNIIAPQIVPETKIIDVETDDELKTLSTKQKYFAYKMRLIHCLSEKDMLTESLSLLEQERYQLELENFQYFDKLMHEIYDK</sequence>
<dbReference type="AlphaFoldDB" id="A0A4P9YQF2"/>
<dbReference type="PROSITE" id="PS00028">
    <property type="entry name" value="ZINC_FINGER_C2H2_1"/>
    <property type="match status" value="2"/>
</dbReference>
<evidence type="ECO:0000313" key="9">
    <source>
        <dbReference type="EMBL" id="RKP20950.1"/>
    </source>
</evidence>
<evidence type="ECO:0000256" key="3">
    <source>
        <dbReference type="ARBA" id="ARBA00022737"/>
    </source>
</evidence>
<dbReference type="Gene3D" id="3.30.160.60">
    <property type="entry name" value="Classic Zinc Finger"/>
    <property type="match status" value="3"/>
</dbReference>
<dbReference type="InterPro" id="IPR036236">
    <property type="entry name" value="Znf_C2H2_sf"/>
</dbReference>
<dbReference type="SMART" id="SM00355">
    <property type="entry name" value="ZnF_C2H2"/>
    <property type="match status" value="2"/>
</dbReference>
<protein>
    <recommendedName>
        <fullName evidence="8">C2H2-type domain-containing protein</fullName>
    </recommendedName>
</protein>
<dbReference type="GO" id="GO:0008270">
    <property type="term" value="F:zinc ion binding"/>
    <property type="evidence" value="ECO:0007669"/>
    <property type="project" value="UniProtKB-KW"/>
</dbReference>
<evidence type="ECO:0000256" key="1">
    <source>
        <dbReference type="ARBA" id="ARBA00004123"/>
    </source>
</evidence>
<dbReference type="Pfam" id="PF21816">
    <property type="entry name" value="Zap1_zf1"/>
    <property type="match status" value="1"/>
</dbReference>
<feature type="domain" description="C2H2-type" evidence="8">
    <location>
        <begin position="97"/>
        <end position="126"/>
    </location>
</feature>
<organism evidence="9 10">
    <name type="scientific">Rozella allomycis (strain CSF55)</name>
    <dbReference type="NCBI Taxonomy" id="988480"/>
    <lineage>
        <taxon>Eukaryota</taxon>
        <taxon>Fungi</taxon>
        <taxon>Fungi incertae sedis</taxon>
        <taxon>Cryptomycota</taxon>
        <taxon>Cryptomycota incertae sedis</taxon>
        <taxon>Rozella</taxon>
    </lineage>
</organism>
<dbReference type="PANTHER" id="PTHR45718">
    <property type="entry name" value="TRANSCRIPTIONAL ACTIVATOR CUBITUS INTERRUPTUS"/>
    <property type="match status" value="1"/>
</dbReference>
<evidence type="ECO:0000256" key="7">
    <source>
        <dbReference type="PROSITE-ProRule" id="PRU00042"/>
    </source>
</evidence>
<dbReference type="SUPFAM" id="SSF57667">
    <property type="entry name" value="beta-beta-alpha zinc fingers"/>
    <property type="match status" value="2"/>
</dbReference>
<comment type="subcellular location">
    <subcellularLocation>
        <location evidence="1">Nucleus</location>
    </subcellularLocation>
</comment>
<keyword evidence="2" id="KW-0479">Metal-binding</keyword>
<keyword evidence="3" id="KW-0677">Repeat</keyword>
<keyword evidence="4 7" id="KW-0863">Zinc-finger</keyword>
<feature type="domain" description="C2H2-type" evidence="8">
    <location>
        <begin position="35"/>
        <end position="65"/>
    </location>
</feature>
<proteinExistence type="predicted"/>
<evidence type="ECO:0000256" key="2">
    <source>
        <dbReference type="ARBA" id="ARBA00022723"/>
    </source>
</evidence>
<dbReference type="InterPro" id="IPR013087">
    <property type="entry name" value="Znf_C2H2_type"/>
</dbReference>
<evidence type="ECO:0000259" key="8">
    <source>
        <dbReference type="PROSITE" id="PS50157"/>
    </source>
</evidence>
<keyword evidence="5" id="KW-0862">Zinc</keyword>
<evidence type="ECO:0000256" key="6">
    <source>
        <dbReference type="ARBA" id="ARBA00023242"/>
    </source>
</evidence>
<gene>
    <name evidence="9" type="ORF">ROZALSC1DRAFT_27602</name>
</gene>
<dbReference type="InterPro" id="IPR048420">
    <property type="entry name" value="Zap1-like_Znf1"/>
</dbReference>
<dbReference type="EMBL" id="ML005004">
    <property type="protein sequence ID" value="RKP20950.1"/>
    <property type="molecule type" value="Genomic_DNA"/>
</dbReference>
<dbReference type="GO" id="GO:0005634">
    <property type="term" value="C:nucleus"/>
    <property type="evidence" value="ECO:0007669"/>
    <property type="project" value="UniProtKB-SubCell"/>
</dbReference>
<dbReference type="GO" id="GO:0000981">
    <property type="term" value="F:DNA-binding transcription factor activity, RNA polymerase II-specific"/>
    <property type="evidence" value="ECO:0007669"/>
    <property type="project" value="TreeGrafter"/>
</dbReference>
<dbReference type="GO" id="GO:0000978">
    <property type="term" value="F:RNA polymerase II cis-regulatory region sequence-specific DNA binding"/>
    <property type="evidence" value="ECO:0007669"/>
    <property type="project" value="TreeGrafter"/>
</dbReference>
<evidence type="ECO:0000256" key="4">
    <source>
        <dbReference type="ARBA" id="ARBA00022771"/>
    </source>
</evidence>
<dbReference type="PANTHER" id="PTHR45718:SF4">
    <property type="entry name" value="TRANSCRIPTIONAL ACTIVATOR CUBITUS INTERRUPTUS"/>
    <property type="match status" value="1"/>
</dbReference>
<dbReference type="InterPro" id="IPR043359">
    <property type="entry name" value="GLI-like"/>
</dbReference>
<evidence type="ECO:0000313" key="10">
    <source>
        <dbReference type="Proteomes" id="UP000281549"/>
    </source>
</evidence>
<dbReference type="Proteomes" id="UP000281549">
    <property type="component" value="Unassembled WGS sequence"/>
</dbReference>
<accession>A0A4P9YQF2</accession>
<evidence type="ECO:0000256" key="5">
    <source>
        <dbReference type="ARBA" id="ARBA00022833"/>
    </source>
</evidence>
<reference evidence="10" key="1">
    <citation type="journal article" date="2018" name="Nat. Microbiol.">
        <title>Leveraging single-cell genomics to expand the fungal tree of life.</title>
        <authorList>
            <person name="Ahrendt S.R."/>
            <person name="Quandt C.A."/>
            <person name="Ciobanu D."/>
            <person name="Clum A."/>
            <person name="Salamov A."/>
            <person name="Andreopoulos B."/>
            <person name="Cheng J.F."/>
            <person name="Woyke T."/>
            <person name="Pelin A."/>
            <person name="Henrissat B."/>
            <person name="Reynolds N.K."/>
            <person name="Benny G.L."/>
            <person name="Smith M.E."/>
            <person name="James T.Y."/>
            <person name="Grigoriev I.V."/>
        </authorList>
    </citation>
    <scope>NUCLEOTIDE SEQUENCE [LARGE SCALE GENOMIC DNA]</scope>
    <source>
        <strain evidence="10">CSF55</strain>
    </source>
</reference>
<name>A0A4P9YQF2_ROZAC</name>
<dbReference type="PROSITE" id="PS50157">
    <property type="entry name" value="ZINC_FINGER_C2H2_2"/>
    <property type="match status" value="2"/>
</dbReference>